<dbReference type="PANTHER" id="PTHR11860">
    <property type="entry name" value="POLYMERIC-IMMUNOGLOBULIN RECEPTOR"/>
    <property type="match status" value="1"/>
</dbReference>
<dbReference type="Proteomes" id="UP001369086">
    <property type="component" value="Unassembled WGS sequence"/>
</dbReference>
<evidence type="ECO:0000313" key="8">
    <source>
        <dbReference type="Proteomes" id="UP001369086"/>
    </source>
</evidence>
<feature type="compositionally biased region" description="Low complexity" evidence="4">
    <location>
        <begin position="134"/>
        <end position="145"/>
    </location>
</feature>
<accession>A0ABR0YF50</accession>
<dbReference type="SUPFAM" id="SSF48726">
    <property type="entry name" value="Immunoglobulin"/>
    <property type="match status" value="1"/>
</dbReference>
<dbReference type="Gene3D" id="2.60.40.10">
    <property type="entry name" value="Immunoglobulins"/>
    <property type="match status" value="1"/>
</dbReference>
<keyword evidence="3" id="KW-0472">Membrane</keyword>
<dbReference type="PANTHER" id="PTHR11860:SF118">
    <property type="entry name" value="CMRF35-LIKE MOLECULE 3-RELATED"/>
    <property type="match status" value="1"/>
</dbReference>
<reference evidence="7 8" key="1">
    <citation type="submission" date="2021-05" db="EMBL/GenBank/DDBJ databases">
        <authorList>
            <person name="Zahm M."/>
            <person name="Klopp C."/>
            <person name="Cabau C."/>
            <person name="Kuhl H."/>
            <person name="Suciu R."/>
            <person name="Ciorpac M."/>
            <person name="Holostenco D."/>
            <person name="Gessner J."/>
            <person name="Wuertz S."/>
            <person name="Hohne C."/>
            <person name="Stock M."/>
            <person name="Gislard M."/>
            <person name="Lluch J."/>
            <person name="Milhes M."/>
            <person name="Lampietro C."/>
            <person name="Lopez Roques C."/>
            <person name="Donnadieu C."/>
            <person name="Du K."/>
            <person name="Schartl M."/>
            <person name="Guiguen Y."/>
        </authorList>
    </citation>
    <scope>NUCLEOTIDE SEQUENCE [LARGE SCALE GENOMIC DNA]</scope>
    <source>
        <strain evidence="7">Hh-F2</strain>
        <tissue evidence="7">Blood</tissue>
    </source>
</reference>
<proteinExistence type="predicted"/>
<keyword evidence="2" id="KW-0812">Transmembrane</keyword>
<dbReference type="CDD" id="cd05716">
    <property type="entry name" value="IgV_pIgR_like"/>
    <property type="match status" value="1"/>
</dbReference>
<evidence type="ECO:0000256" key="4">
    <source>
        <dbReference type="SAM" id="MobiDB-lite"/>
    </source>
</evidence>
<keyword evidence="5" id="KW-0732">Signal</keyword>
<comment type="subcellular location">
    <subcellularLocation>
        <location evidence="1">Membrane</location>
    </subcellularLocation>
</comment>
<evidence type="ECO:0000259" key="6">
    <source>
        <dbReference type="SMART" id="SM00409"/>
    </source>
</evidence>
<comment type="caution">
    <text evidence="7">The sequence shown here is derived from an EMBL/GenBank/DDBJ whole genome shotgun (WGS) entry which is preliminary data.</text>
</comment>
<dbReference type="InterPro" id="IPR013106">
    <property type="entry name" value="Ig_V-set"/>
</dbReference>
<feature type="compositionally biased region" description="Polar residues" evidence="4">
    <location>
        <begin position="146"/>
        <end position="162"/>
    </location>
</feature>
<dbReference type="EMBL" id="JAHFZB010000032">
    <property type="protein sequence ID" value="KAK6471266.1"/>
    <property type="molecule type" value="Genomic_DNA"/>
</dbReference>
<feature type="signal peptide" evidence="5">
    <location>
        <begin position="1"/>
        <end position="23"/>
    </location>
</feature>
<evidence type="ECO:0000256" key="3">
    <source>
        <dbReference type="ARBA" id="ARBA00023136"/>
    </source>
</evidence>
<dbReference type="InterPro" id="IPR013783">
    <property type="entry name" value="Ig-like_fold"/>
</dbReference>
<feature type="chain" id="PRO_5046031520" evidence="5">
    <location>
        <begin position="24"/>
        <end position="175"/>
    </location>
</feature>
<dbReference type="InterPro" id="IPR036179">
    <property type="entry name" value="Ig-like_dom_sf"/>
</dbReference>
<name>A0ABR0YF50_HUSHU</name>
<dbReference type="InterPro" id="IPR050671">
    <property type="entry name" value="CD300_family_receptors"/>
</dbReference>
<evidence type="ECO:0000256" key="5">
    <source>
        <dbReference type="SAM" id="SignalP"/>
    </source>
</evidence>
<dbReference type="SMART" id="SM00409">
    <property type="entry name" value="IG"/>
    <property type="match status" value="1"/>
</dbReference>
<evidence type="ECO:0000256" key="1">
    <source>
        <dbReference type="ARBA" id="ARBA00004370"/>
    </source>
</evidence>
<dbReference type="Pfam" id="PF07686">
    <property type="entry name" value="V-set"/>
    <property type="match status" value="1"/>
</dbReference>
<dbReference type="InterPro" id="IPR003599">
    <property type="entry name" value="Ig_sub"/>
</dbReference>
<gene>
    <name evidence="7" type="ORF">HHUSO_G29584</name>
</gene>
<evidence type="ECO:0000313" key="7">
    <source>
        <dbReference type="EMBL" id="KAK6471266.1"/>
    </source>
</evidence>
<feature type="domain" description="Immunoglobulin" evidence="6">
    <location>
        <begin position="23"/>
        <end position="124"/>
    </location>
</feature>
<organism evidence="7 8">
    <name type="scientific">Huso huso</name>
    <name type="common">Beluga</name>
    <name type="synonym">Acipenser huso</name>
    <dbReference type="NCBI Taxonomy" id="61971"/>
    <lineage>
        <taxon>Eukaryota</taxon>
        <taxon>Metazoa</taxon>
        <taxon>Chordata</taxon>
        <taxon>Craniata</taxon>
        <taxon>Vertebrata</taxon>
        <taxon>Euteleostomi</taxon>
        <taxon>Actinopterygii</taxon>
        <taxon>Chondrostei</taxon>
        <taxon>Acipenseriformes</taxon>
        <taxon>Acipenseridae</taxon>
        <taxon>Huso</taxon>
    </lineage>
</organism>
<protein>
    <submittedName>
        <fullName evidence="7">CMRF35-like molecule 8 isoform X2</fullName>
    </submittedName>
</protein>
<feature type="region of interest" description="Disordered" evidence="4">
    <location>
        <begin position="127"/>
        <end position="175"/>
    </location>
</feature>
<sequence>MKAIVEVTICLIIVLGSVKSAEGFLVNGIEGENVKVECPYQPEYKENVKYLCSGSWPSCSDVIRSGKPETLVTEGRFSLYDNRSARVFTVTITELTLEDAGIYHCGVDIDWSKNKYTKVEVTVNKELRNPPPTTTRSSTTPSTTTVKGNTDNGQTRDCTPSSPAGWCLRESKGPA</sequence>
<evidence type="ECO:0000256" key="2">
    <source>
        <dbReference type="ARBA" id="ARBA00022692"/>
    </source>
</evidence>
<keyword evidence="8" id="KW-1185">Reference proteome</keyword>